<dbReference type="Pfam" id="PF04024">
    <property type="entry name" value="PspC"/>
    <property type="match status" value="1"/>
</dbReference>
<protein>
    <submittedName>
        <fullName evidence="8">Phage shock protein C (PspC) family protein</fullName>
    </submittedName>
</protein>
<feature type="domain" description="Phage shock protein PspC N-terminal" evidence="7">
    <location>
        <begin position="3"/>
        <end position="61"/>
    </location>
</feature>
<comment type="subcellular location">
    <subcellularLocation>
        <location evidence="1">Cell membrane</location>
        <topology evidence="1">Single-pass membrane protein</topology>
    </subcellularLocation>
</comment>
<evidence type="ECO:0000313" key="8">
    <source>
        <dbReference type="EMBL" id="PTX59091.1"/>
    </source>
</evidence>
<accession>A0A2T6BSM3</accession>
<sequence length="64" mass="7416">MTRLRRSRTDRKIFGICGGLAKWWNVDSTLVRVVFVLLLIFTGFFPFGLLYLIMVLVVPKERVG</sequence>
<keyword evidence="9" id="KW-1185">Reference proteome</keyword>
<evidence type="ECO:0000313" key="9">
    <source>
        <dbReference type="Proteomes" id="UP000244240"/>
    </source>
</evidence>
<evidence type="ECO:0000256" key="2">
    <source>
        <dbReference type="ARBA" id="ARBA00022475"/>
    </source>
</evidence>
<dbReference type="EMBL" id="QBKR01000013">
    <property type="protein sequence ID" value="PTX59091.1"/>
    <property type="molecule type" value="Genomic_DNA"/>
</dbReference>
<keyword evidence="3 6" id="KW-0812">Transmembrane</keyword>
<name>A0A2T6BSM3_9BACL</name>
<dbReference type="PANTHER" id="PTHR33885:SF3">
    <property type="entry name" value="PHAGE SHOCK PROTEIN C"/>
    <property type="match status" value="1"/>
</dbReference>
<organism evidence="8 9">
    <name type="scientific">Melghirimyces profundicolus</name>
    <dbReference type="NCBI Taxonomy" id="1242148"/>
    <lineage>
        <taxon>Bacteria</taxon>
        <taxon>Bacillati</taxon>
        <taxon>Bacillota</taxon>
        <taxon>Bacilli</taxon>
        <taxon>Bacillales</taxon>
        <taxon>Thermoactinomycetaceae</taxon>
        <taxon>Melghirimyces</taxon>
    </lineage>
</organism>
<keyword evidence="4 6" id="KW-1133">Transmembrane helix</keyword>
<dbReference type="AlphaFoldDB" id="A0A2T6BSM3"/>
<evidence type="ECO:0000259" key="7">
    <source>
        <dbReference type="Pfam" id="PF04024"/>
    </source>
</evidence>
<evidence type="ECO:0000256" key="4">
    <source>
        <dbReference type="ARBA" id="ARBA00022989"/>
    </source>
</evidence>
<evidence type="ECO:0000256" key="6">
    <source>
        <dbReference type="SAM" id="Phobius"/>
    </source>
</evidence>
<evidence type="ECO:0000256" key="5">
    <source>
        <dbReference type="ARBA" id="ARBA00023136"/>
    </source>
</evidence>
<dbReference type="GO" id="GO:0005886">
    <property type="term" value="C:plasma membrane"/>
    <property type="evidence" value="ECO:0007669"/>
    <property type="project" value="UniProtKB-SubCell"/>
</dbReference>
<comment type="caution">
    <text evidence="8">The sequence shown here is derived from an EMBL/GenBank/DDBJ whole genome shotgun (WGS) entry which is preliminary data.</text>
</comment>
<dbReference type="InterPro" id="IPR007168">
    <property type="entry name" value="Phageshock_PspC_N"/>
</dbReference>
<evidence type="ECO:0000256" key="3">
    <source>
        <dbReference type="ARBA" id="ARBA00022692"/>
    </source>
</evidence>
<dbReference type="PANTHER" id="PTHR33885">
    <property type="entry name" value="PHAGE SHOCK PROTEIN C"/>
    <property type="match status" value="1"/>
</dbReference>
<dbReference type="Proteomes" id="UP000244240">
    <property type="component" value="Unassembled WGS sequence"/>
</dbReference>
<dbReference type="InterPro" id="IPR052027">
    <property type="entry name" value="PspC"/>
</dbReference>
<gene>
    <name evidence="8" type="ORF">C8P63_11336</name>
</gene>
<evidence type="ECO:0000256" key="1">
    <source>
        <dbReference type="ARBA" id="ARBA00004162"/>
    </source>
</evidence>
<reference evidence="8 9" key="1">
    <citation type="submission" date="2018-04" db="EMBL/GenBank/DDBJ databases">
        <title>Genomic Encyclopedia of Archaeal and Bacterial Type Strains, Phase II (KMG-II): from individual species to whole genera.</title>
        <authorList>
            <person name="Goeker M."/>
        </authorList>
    </citation>
    <scope>NUCLEOTIDE SEQUENCE [LARGE SCALE GENOMIC DNA]</scope>
    <source>
        <strain evidence="8 9">DSM 45787</strain>
    </source>
</reference>
<dbReference type="RefSeq" id="WP_108023807.1">
    <property type="nucleotide sequence ID" value="NZ_QBKR01000013.1"/>
</dbReference>
<proteinExistence type="predicted"/>
<keyword evidence="5 6" id="KW-0472">Membrane</keyword>
<keyword evidence="2" id="KW-1003">Cell membrane</keyword>
<feature type="transmembrane region" description="Helical" evidence="6">
    <location>
        <begin position="33"/>
        <end position="58"/>
    </location>
</feature>